<dbReference type="SUPFAM" id="SSF53098">
    <property type="entry name" value="Ribonuclease H-like"/>
    <property type="match status" value="1"/>
</dbReference>
<reference evidence="2 3" key="1">
    <citation type="submission" date="2018-09" db="EMBL/GenBank/DDBJ databases">
        <title>A high-quality reference genome of wild soybean provides a powerful tool to mine soybean genomes.</title>
        <authorList>
            <person name="Xie M."/>
            <person name="Chung C.Y.L."/>
            <person name="Li M.-W."/>
            <person name="Wong F.-L."/>
            <person name="Chan T.-F."/>
            <person name="Lam H.-M."/>
        </authorList>
    </citation>
    <scope>NUCLEOTIDE SEQUENCE [LARGE SCALE GENOMIC DNA]</scope>
    <source>
        <strain evidence="3">cv. W05</strain>
        <tissue evidence="2">Hypocotyl of etiolated seedlings</tissue>
    </source>
</reference>
<evidence type="ECO:0000259" key="1">
    <source>
        <dbReference type="Pfam" id="PF05699"/>
    </source>
</evidence>
<feature type="domain" description="HAT C-terminal dimerisation" evidence="1">
    <location>
        <begin position="1"/>
        <end position="47"/>
    </location>
</feature>
<gene>
    <name evidence="2" type="ORF">D0Y65_046701</name>
</gene>
<keyword evidence="3" id="KW-1185">Reference proteome</keyword>
<dbReference type="AlphaFoldDB" id="A0A445GAD7"/>
<accession>A0A445GAD7</accession>
<organism evidence="2 3">
    <name type="scientific">Glycine soja</name>
    <name type="common">Wild soybean</name>
    <dbReference type="NCBI Taxonomy" id="3848"/>
    <lineage>
        <taxon>Eukaryota</taxon>
        <taxon>Viridiplantae</taxon>
        <taxon>Streptophyta</taxon>
        <taxon>Embryophyta</taxon>
        <taxon>Tracheophyta</taxon>
        <taxon>Spermatophyta</taxon>
        <taxon>Magnoliopsida</taxon>
        <taxon>eudicotyledons</taxon>
        <taxon>Gunneridae</taxon>
        <taxon>Pentapetalae</taxon>
        <taxon>rosids</taxon>
        <taxon>fabids</taxon>
        <taxon>Fabales</taxon>
        <taxon>Fabaceae</taxon>
        <taxon>Papilionoideae</taxon>
        <taxon>50 kb inversion clade</taxon>
        <taxon>NPAAA clade</taxon>
        <taxon>indigoferoid/millettioid clade</taxon>
        <taxon>Phaseoleae</taxon>
        <taxon>Glycine</taxon>
        <taxon>Glycine subgen. Soja</taxon>
    </lineage>
</organism>
<proteinExistence type="predicted"/>
<dbReference type="InterPro" id="IPR008906">
    <property type="entry name" value="HATC_C_dom"/>
</dbReference>
<comment type="caution">
    <text evidence="2">The sequence shown here is derived from an EMBL/GenBank/DDBJ whole genome shotgun (WGS) entry which is preliminary data.</text>
</comment>
<name>A0A445GAD7_GLYSO</name>
<evidence type="ECO:0000313" key="2">
    <source>
        <dbReference type="EMBL" id="RZB58173.1"/>
    </source>
</evidence>
<dbReference type="PANTHER" id="PTHR23272:SF166">
    <property type="entry name" value="ZINC FINGER BED DOMAIN-CONTAINING PROTEIN RICESLEEPER 2-LIKE ISOFORM X1"/>
    <property type="match status" value="1"/>
</dbReference>
<dbReference type="PANTHER" id="PTHR23272">
    <property type="entry name" value="BED FINGER-RELATED"/>
    <property type="match status" value="1"/>
</dbReference>
<evidence type="ECO:0000313" key="3">
    <source>
        <dbReference type="Proteomes" id="UP000289340"/>
    </source>
</evidence>
<dbReference type="Pfam" id="PF05699">
    <property type="entry name" value="Dimer_Tnp_hAT"/>
    <property type="match status" value="1"/>
</dbReference>
<dbReference type="Proteomes" id="UP000289340">
    <property type="component" value="Chromosome 17"/>
</dbReference>
<protein>
    <submittedName>
        <fullName evidence="2">Putative AC transposase</fullName>
    </submittedName>
</protein>
<dbReference type="EMBL" id="QZWG01000017">
    <property type="protein sequence ID" value="RZB58173.1"/>
    <property type="molecule type" value="Genomic_DNA"/>
</dbReference>
<dbReference type="GO" id="GO:0046983">
    <property type="term" value="F:protein dimerization activity"/>
    <property type="evidence" value="ECO:0007669"/>
    <property type="project" value="InterPro"/>
</dbReference>
<dbReference type="InterPro" id="IPR012337">
    <property type="entry name" value="RNaseH-like_sf"/>
</dbReference>
<sequence>MACDLLSIPFTTVASESAFSIGSRILNKYRNRLSSNCVEAIICTRNWKHGFNEDDDDLFDEDSIVKTTSSKGASNVVDVD</sequence>